<reference evidence="9 10" key="1">
    <citation type="submission" date="2018-01" db="EMBL/GenBank/DDBJ databases">
        <title>Complete genome sequence of Salinigranum rubrum GX10T, an extremely halophilic archaeon isolated from a marine solar saltern.</title>
        <authorList>
            <person name="Han S."/>
        </authorList>
    </citation>
    <scope>NUCLEOTIDE SEQUENCE [LARGE SCALE GENOMIC DNA]</scope>
    <source>
        <strain evidence="9 10">GX10</strain>
        <plasmid evidence="10">Plasmid unnamed3</plasmid>
    </source>
</reference>
<accession>A0A2I8VRL9</accession>
<protein>
    <submittedName>
        <fullName evidence="9">ABC transporter permease</fullName>
    </submittedName>
</protein>
<dbReference type="SUPFAM" id="SSF161098">
    <property type="entry name" value="MetI-like"/>
    <property type="match status" value="1"/>
</dbReference>
<dbReference type="RefSeq" id="WP_103428236.1">
    <property type="nucleotide sequence ID" value="NZ_CP026312.1"/>
</dbReference>
<keyword evidence="10" id="KW-1185">Reference proteome</keyword>
<evidence type="ECO:0000256" key="1">
    <source>
        <dbReference type="ARBA" id="ARBA00004651"/>
    </source>
</evidence>
<evidence type="ECO:0000256" key="6">
    <source>
        <dbReference type="ARBA" id="ARBA00023136"/>
    </source>
</evidence>
<name>A0A2I8VRL9_9EURY</name>
<evidence type="ECO:0000313" key="9">
    <source>
        <dbReference type="EMBL" id="AUV84557.1"/>
    </source>
</evidence>
<dbReference type="Proteomes" id="UP000236584">
    <property type="component" value="Plasmid unnamed3"/>
</dbReference>
<comment type="subcellular location">
    <subcellularLocation>
        <location evidence="1 7">Cell membrane</location>
        <topology evidence="1 7">Multi-pass membrane protein</topology>
    </subcellularLocation>
</comment>
<keyword evidence="9" id="KW-0614">Plasmid</keyword>
<dbReference type="InterPro" id="IPR000515">
    <property type="entry name" value="MetI-like"/>
</dbReference>
<dbReference type="PROSITE" id="PS50928">
    <property type="entry name" value="ABC_TM1"/>
    <property type="match status" value="1"/>
</dbReference>
<evidence type="ECO:0000256" key="4">
    <source>
        <dbReference type="ARBA" id="ARBA00022692"/>
    </source>
</evidence>
<dbReference type="GeneID" id="35595179"/>
<sequence>MWIPETITIDAYRAILVQGPYFDYVVNSVVSTSIAVGLGLLLGIPATYVIVRYDFPLNLDHHLGFFFLSIFMLPPIAATIPYFNIFQALGALDSSVWLGLVYAVFTLPLIVWFTRGFIDDIPESLGEAAEVDGASEFQTFYYVYLPLIKPGIGAAAIISFILTWNEYFFALVLTRREAKPLSVATTEFVGQYNIAWNELSAGLVITIAPVAVFLLLTQRYIISGLTKGAVKE</sequence>
<dbReference type="InterPro" id="IPR035906">
    <property type="entry name" value="MetI-like_sf"/>
</dbReference>
<comment type="similarity">
    <text evidence="7">Belongs to the binding-protein-dependent transport system permease family.</text>
</comment>
<dbReference type="GO" id="GO:0055085">
    <property type="term" value="P:transmembrane transport"/>
    <property type="evidence" value="ECO:0007669"/>
    <property type="project" value="InterPro"/>
</dbReference>
<dbReference type="KEGG" id="srub:C2R22_23765"/>
<feature type="transmembrane region" description="Helical" evidence="7">
    <location>
        <begin position="95"/>
        <end position="114"/>
    </location>
</feature>
<evidence type="ECO:0000256" key="7">
    <source>
        <dbReference type="RuleBase" id="RU363032"/>
    </source>
</evidence>
<keyword evidence="3" id="KW-1003">Cell membrane</keyword>
<dbReference type="OrthoDB" id="57451at2157"/>
<dbReference type="AlphaFoldDB" id="A0A2I8VRL9"/>
<feature type="transmembrane region" description="Helical" evidence="7">
    <location>
        <begin position="29"/>
        <end position="51"/>
    </location>
</feature>
<dbReference type="CDD" id="cd06261">
    <property type="entry name" value="TM_PBP2"/>
    <property type="match status" value="1"/>
</dbReference>
<feature type="transmembrane region" description="Helical" evidence="7">
    <location>
        <begin position="194"/>
        <end position="217"/>
    </location>
</feature>
<feature type="transmembrane region" description="Helical" evidence="7">
    <location>
        <begin position="63"/>
        <end position="83"/>
    </location>
</feature>
<dbReference type="EMBL" id="CP026312">
    <property type="protein sequence ID" value="AUV84557.1"/>
    <property type="molecule type" value="Genomic_DNA"/>
</dbReference>
<evidence type="ECO:0000313" key="10">
    <source>
        <dbReference type="Proteomes" id="UP000236584"/>
    </source>
</evidence>
<dbReference type="Gene3D" id="1.10.3720.10">
    <property type="entry name" value="MetI-like"/>
    <property type="match status" value="1"/>
</dbReference>
<feature type="domain" description="ABC transmembrane type-1" evidence="8">
    <location>
        <begin position="25"/>
        <end position="217"/>
    </location>
</feature>
<evidence type="ECO:0000256" key="5">
    <source>
        <dbReference type="ARBA" id="ARBA00022989"/>
    </source>
</evidence>
<dbReference type="InterPro" id="IPR050901">
    <property type="entry name" value="BP-dep_ABC_trans_perm"/>
</dbReference>
<dbReference type="GO" id="GO:0005886">
    <property type="term" value="C:plasma membrane"/>
    <property type="evidence" value="ECO:0007669"/>
    <property type="project" value="UniProtKB-SubCell"/>
</dbReference>
<keyword evidence="5 7" id="KW-1133">Transmembrane helix</keyword>
<keyword evidence="4 7" id="KW-0812">Transmembrane</keyword>
<dbReference type="Pfam" id="PF00528">
    <property type="entry name" value="BPD_transp_1"/>
    <property type="match status" value="1"/>
</dbReference>
<dbReference type="PANTHER" id="PTHR32243">
    <property type="entry name" value="MALTOSE TRANSPORT SYSTEM PERMEASE-RELATED"/>
    <property type="match status" value="1"/>
</dbReference>
<gene>
    <name evidence="9" type="ORF">C2R22_23765</name>
</gene>
<dbReference type="PANTHER" id="PTHR32243:SF18">
    <property type="entry name" value="INNER MEMBRANE ABC TRANSPORTER PERMEASE PROTEIN YCJP"/>
    <property type="match status" value="1"/>
</dbReference>
<evidence type="ECO:0000256" key="3">
    <source>
        <dbReference type="ARBA" id="ARBA00022475"/>
    </source>
</evidence>
<evidence type="ECO:0000259" key="8">
    <source>
        <dbReference type="PROSITE" id="PS50928"/>
    </source>
</evidence>
<keyword evidence="2 7" id="KW-0813">Transport</keyword>
<proteinExistence type="inferred from homology"/>
<evidence type="ECO:0000256" key="2">
    <source>
        <dbReference type="ARBA" id="ARBA00022448"/>
    </source>
</evidence>
<organism evidence="9 10">
    <name type="scientific">Salinigranum rubrum</name>
    <dbReference type="NCBI Taxonomy" id="755307"/>
    <lineage>
        <taxon>Archaea</taxon>
        <taxon>Methanobacteriati</taxon>
        <taxon>Methanobacteriota</taxon>
        <taxon>Stenosarchaea group</taxon>
        <taxon>Halobacteria</taxon>
        <taxon>Halobacteriales</taxon>
        <taxon>Haloferacaceae</taxon>
        <taxon>Salinigranum</taxon>
    </lineage>
</organism>
<keyword evidence="6 7" id="KW-0472">Membrane</keyword>
<geneLocation type="plasmid" evidence="9">
    <name>unnamed3</name>
</geneLocation>